<evidence type="ECO:0000256" key="2">
    <source>
        <dbReference type="SAM" id="Phobius"/>
    </source>
</evidence>
<comment type="caution">
    <text evidence="3">The sequence shown here is derived from an EMBL/GenBank/DDBJ whole genome shotgun (WGS) entry which is preliminary data.</text>
</comment>
<protein>
    <submittedName>
        <fullName evidence="3">Uncharacterized protein</fullName>
    </submittedName>
</protein>
<feature type="transmembrane region" description="Helical" evidence="2">
    <location>
        <begin position="65"/>
        <end position="86"/>
    </location>
</feature>
<keyword evidence="2" id="KW-0472">Membrane</keyword>
<dbReference type="PANTHER" id="PTHR36777">
    <property type="entry name" value="EXPRESSED PROTEIN"/>
    <property type="match status" value="1"/>
</dbReference>
<feature type="region of interest" description="Disordered" evidence="1">
    <location>
        <begin position="91"/>
        <end position="119"/>
    </location>
</feature>
<keyword evidence="2" id="KW-1133">Transmembrane helix</keyword>
<dbReference type="Proteomes" id="UP001314263">
    <property type="component" value="Unassembled WGS sequence"/>
</dbReference>
<proteinExistence type="predicted"/>
<keyword evidence="2" id="KW-0812">Transmembrane</keyword>
<keyword evidence="4" id="KW-1185">Reference proteome</keyword>
<organism evidence="3 4">
    <name type="scientific">Coccomyxa viridis</name>
    <dbReference type="NCBI Taxonomy" id="1274662"/>
    <lineage>
        <taxon>Eukaryota</taxon>
        <taxon>Viridiplantae</taxon>
        <taxon>Chlorophyta</taxon>
        <taxon>core chlorophytes</taxon>
        <taxon>Trebouxiophyceae</taxon>
        <taxon>Trebouxiophyceae incertae sedis</taxon>
        <taxon>Coccomyxaceae</taxon>
        <taxon>Coccomyxa</taxon>
    </lineage>
</organism>
<evidence type="ECO:0000256" key="1">
    <source>
        <dbReference type="SAM" id="MobiDB-lite"/>
    </source>
</evidence>
<reference evidence="3 4" key="1">
    <citation type="submission" date="2023-10" db="EMBL/GenBank/DDBJ databases">
        <authorList>
            <person name="Maclean D."/>
            <person name="Macfadyen A."/>
        </authorList>
    </citation>
    <scope>NUCLEOTIDE SEQUENCE [LARGE SCALE GENOMIC DNA]</scope>
</reference>
<evidence type="ECO:0000313" key="4">
    <source>
        <dbReference type="Proteomes" id="UP001314263"/>
    </source>
</evidence>
<sequence>MSRARPVPSRRAFTPRADLRGNVEGVARASNKIADSVASFLPGNIPRGAAKAGILTVGGLVAFSLLQKIFSTFLFLGVIGAAALLWTKLNSGQGSSGGSGSSDGDDPLSNARRIMDKYK</sequence>
<accession>A0AAV1I8Y4</accession>
<evidence type="ECO:0000313" key="3">
    <source>
        <dbReference type="EMBL" id="CAK0783824.1"/>
    </source>
</evidence>
<dbReference type="EMBL" id="CAUYUE010000009">
    <property type="protein sequence ID" value="CAK0783824.1"/>
    <property type="molecule type" value="Genomic_DNA"/>
</dbReference>
<dbReference type="PANTHER" id="PTHR36777:SF2">
    <property type="entry name" value="EXPRESSED PROTEIN"/>
    <property type="match status" value="1"/>
</dbReference>
<dbReference type="AlphaFoldDB" id="A0AAV1I8Y4"/>
<name>A0AAV1I8Y4_9CHLO</name>
<gene>
    <name evidence="3" type="ORF">CVIRNUC_007024</name>
</gene>